<organism evidence="2 3">
    <name type="scientific">Peronospora destructor</name>
    <dbReference type="NCBI Taxonomy" id="86335"/>
    <lineage>
        <taxon>Eukaryota</taxon>
        <taxon>Sar</taxon>
        <taxon>Stramenopiles</taxon>
        <taxon>Oomycota</taxon>
        <taxon>Peronosporomycetes</taxon>
        <taxon>Peronosporales</taxon>
        <taxon>Peronosporaceae</taxon>
        <taxon>Peronospora</taxon>
    </lineage>
</organism>
<feature type="region of interest" description="Disordered" evidence="1">
    <location>
        <begin position="97"/>
        <end position="117"/>
    </location>
</feature>
<name>A0AAV0VFA2_9STRA</name>
<dbReference type="Proteomes" id="UP001162029">
    <property type="component" value="Unassembled WGS sequence"/>
</dbReference>
<gene>
    <name evidence="2" type="ORF">PDE001_LOCUS11249</name>
</gene>
<dbReference type="AlphaFoldDB" id="A0AAV0VFA2"/>
<feature type="region of interest" description="Disordered" evidence="1">
    <location>
        <begin position="46"/>
        <end position="65"/>
    </location>
</feature>
<reference evidence="2" key="1">
    <citation type="submission" date="2022-12" db="EMBL/GenBank/DDBJ databases">
        <authorList>
            <person name="Webb A."/>
        </authorList>
    </citation>
    <scope>NUCLEOTIDE SEQUENCE</scope>
    <source>
        <strain evidence="2">Pd1</strain>
    </source>
</reference>
<comment type="caution">
    <text evidence="2">The sequence shown here is derived from an EMBL/GenBank/DDBJ whole genome shotgun (WGS) entry which is preliminary data.</text>
</comment>
<proteinExistence type="predicted"/>
<accession>A0AAV0VFA2</accession>
<dbReference type="EMBL" id="CANTFM010002379">
    <property type="protein sequence ID" value="CAI5746241.1"/>
    <property type="molecule type" value="Genomic_DNA"/>
</dbReference>
<evidence type="ECO:0000256" key="1">
    <source>
        <dbReference type="SAM" id="MobiDB-lite"/>
    </source>
</evidence>
<keyword evidence="3" id="KW-1185">Reference proteome</keyword>
<evidence type="ECO:0000313" key="3">
    <source>
        <dbReference type="Proteomes" id="UP001162029"/>
    </source>
</evidence>
<feature type="compositionally biased region" description="Basic and acidic residues" evidence="1">
    <location>
        <begin position="97"/>
        <end position="113"/>
    </location>
</feature>
<protein>
    <submittedName>
        <fullName evidence="2">Uncharacterized protein</fullName>
    </submittedName>
</protein>
<sequence>MLESELHALKTELQSTLMGLNIVCMSSSEDDDTNRRDISSATVITETRRSWRRPHRTPHFNTNRPITRWNRRQLMQELAVVSKRRRMLEKQLMKELEREQQVQEQKQDRDQRRTSRQRACQSAIFQLQQQRAHILQQIEHENSSRCSWSTRETRLETKSCPGDFTEQLESDSSSVRLR</sequence>
<evidence type="ECO:0000313" key="2">
    <source>
        <dbReference type="EMBL" id="CAI5746241.1"/>
    </source>
</evidence>